<gene>
    <name evidence="9" type="ORF">FCC1311_070322</name>
</gene>
<evidence type="ECO:0000313" key="9">
    <source>
        <dbReference type="EMBL" id="GBG30812.1"/>
    </source>
</evidence>
<dbReference type="Proteomes" id="UP000241890">
    <property type="component" value="Unassembled WGS sequence"/>
</dbReference>
<dbReference type="OrthoDB" id="443634at2759"/>
<dbReference type="Gene3D" id="3.30.60.270">
    <property type="match status" value="1"/>
</dbReference>
<dbReference type="InterPro" id="IPR050310">
    <property type="entry name" value="VPS10-sortilin"/>
</dbReference>
<dbReference type="SMART" id="SM00602">
    <property type="entry name" value="VPS10"/>
    <property type="match status" value="1"/>
</dbReference>
<accession>A0A2R5GIU5</accession>
<reference evidence="9 10" key="1">
    <citation type="submission" date="2017-12" db="EMBL/GenBank/DDBJ databases">
        <title>Sequencing, de novo assembly and annotation of complete genome of a new Thraustochytrid species, strain FCC1311.</title>
        <authorList>
            <person name="Sedici K."/>
            <person name="Godart F."/>
            <person name="Aiese Cigliano R."/>
            <person name="Sanseverino W."/>
            <person name="Barakat M."/>
            <person name="Ortet P."/>
            <person name="Marechal E."/>
            <person name="Cagnac O."/>
            <person name="Amato A."/>
        </authorList>
    </citation>
    <scope>NUCLEOTIDE SEQUENCE [LARGE SCALE GENOMIC DNA]</scope>
</reference>
<dbReference type="InterPro" id="IPR006581">
    <property type="entry name" value="VPS10"/>
</dbReference>
<sequence>MGRFLRVAAAVALATLVATAAGDENLIKQYDYEFNGEVDDMRWVGARKSTVLVLTNAMDIHRSLNSGITFEKLGPAQLPAPESGSLAAEDAQIRRIIQHPSNPDVVCLISKGVVQYFSSDGGASFRTFRTPAPVAELHLHPTISTLMLVTAYSPKCRMTPAPNSKPSSANDLDDGKDANGKEACYKALYMSENAGKSFSLLRKYVVQADWFDRLAASERGLGRVQNTGEQTTSADEAGWHLFDRNKKSLATHDPKTVLVTTNPTQNTGDQHFGSWDVDVSLILSEDKFKSERTLVPGGNKFLFTQHFIFVAQVSTDGRSPVKLLMSADRCASFYEAQMPFRLTQKSFTILDSNTGVVFLHVNHLHDSYGYGHVYVSDSTGGNYTFSLRDNVRNHGGRCDFDRILSIEGVYMANYVDNVEELENFAAARREREDESDGSDTEGNQMVGSHQVKLRRPATQVKTVISFDRGGEWTLLRAPTVDANSKPITCATSDCGLHLHGHGTPYAPIYSSPAAVGIIMGVGNVGTHLSSREGEESTYLSSDGGVSWSEIRKGSHIYEIGAHGELILMARDDQPTTSLIYSWDHGKTWTEIQFSQQPMDVENIIVEPSAVSRVFHIFGFSAGSSEKGVIITLDFSGLHQRECTGASMPQNPTSDYELWSPRDADAEGLGAGSTCHLGREVTYLRRKCDARCFTPMQFEAKRFVRNCACSERDYECDFGFRRNVAHGPCVRDPSVANETLGPPEECPESGFYSISNGYRLVGGNTCEGGKNLGPTTFSCTRGVFGVSRGGWAVLFIIFGMVAIMLYMNFKQRKGPLDSFGTQDFGNDVKSCWEIFKESVRLRRTGTFSGMRYSRMHSPDGQAGMDFADADMGDDDMHDSHSFVDDVASDGDFNEDFDEPQLISTRDADHDKALRYRHTPTPAASVPVLRAPPTAASLDIFGEDDGGDKGDIV</sequence>
<dbReference type="InterPro" id="IPR031777">
    <property type="entry name" value="Sortilin_C"/>
</dbReference>
<dbReference type="Gene3D" id="2.130.10.10">
    <property type="entry name" value="YVTN repeat-like/Quinoprotein amine dehydrogenase"/>
    <property type="match status" value="1"/>
</dbReference>
<keyword evidence="4" id="KW-0325">Glycoprotein</keyword>
<dbReference type="InterPro" id="IPR015943">
    <property type="entry name" value="WD40/YVTN_repeat-like_dom_sf"/>
</dbReference>
<dbReference type="PANTHER" id="PTHR12106">
    <property type="entry name" value="SORTILIN RELATED"/>
    <property type="match status" value="1"/>
</dbReference>
<evidence type="ECO:0000313" key="10">
    <source>
        <dbReference type="Proteomes" id="UP000241890"/>
    </source>
</evidence>
<evidence type="ECO:0000256" key="1">
    <source>
        <dbReference type="ARBA" id="ARBA00004370"/>
    </source>
</evidence>
<proteinExistence type="predicted"/>
<dbReference type="AlphaFoldDB" id="A0A2R5GIU5"/>
<keyword evidence="6" id="KW-0812">Transmembrane</keyword>
<evidence type="ECO:0000259" key="8">
    <source>
        <dbReference type="SMART" id="SM00602"/>
    </source>
</evidence>
<dbReference type="InterPro" id="IPR031778">
    <property type="entry name" value="Sortilin_N"/>
</dbReference>
<comment type="subcellular location">
    <subcellularLocation>
        <location evidence="1">Membrane</location>
    </subcellularLocation>
</comment>
<feature type="chain" id="PRO_5015321581" evidence="7">
    <location>
        <begin position="23"/>
        <end position="951"/>
    </location>
</feature>
<organism evidence="9 10">
    <name type="scientific">Hondaea fermentalgiana</name>
    <dbReference type="NCBI Taxonomy" id="2315210"/>
    <lineage>
        <taxon>Eukaryota</taxon>
        <taxon>Sar</taxon>
        <taxon>Stramenopiles</taxon>
        <taxon>Bigyra</taxon>
        <taxon>Labyrinthulomycetes</taxon>
        <taxon>Thraustochytrida</taxon>
        <taxon>Thraustochytriidae</taxon>
        <taxon>Hondaea</taxon>
    </lineage>
</organism>
<dbReference type="Gene3D" id="2.10.70.80">
    <property type="match status" value="1"/>
</dbReference>
<dbReference type="InParanoid" id="A0A2R5GIU5"/>
<dbReference type="GO" id="GO:0006892">
    <property type="term" value="P:post-Golgi vesicle-mediated transport"/>
    <property type="evidence" value="ECO:0007669"/>
    <property type="project" value="TreeGrafter"/>
</dbReference>
<feature type="signal peptide" evidence="7">
    <location>
        <begin position="1"/>
        <end position="22"/>
    </location>
</feature>
<dbReference type="Gene3D" id="2.120.10.10">
    <property type="match status" value="1"/>
</dbReference>
<feature type="transmembrane region" description="Helical" evidence="6">
    <location>
        <begin position="788"/>
        <end position="808"/>
    </location>
</feature>
<keyword evidence="2" id="KW-0677">Repeat</keyword>
<evidence type="ECO:0000256" key="4">
    <source>
        <dbReference type="ARBA" id="ARBA00023180"/>
    </source>
</evidence>
<keyword evidence="7" id="KW-0732">Signal</keyword>
<evidence type="ECO:0000256" key="7">
    <source>
        <dbReference type="SAM" id="SignalP"/>
    </source>
</evidence>
<evidence type="ECO:0000256" key="2">
    <source>
        <dbReference type="ARBA" id="ARBA00022737"/>
    </source>
</evidence>
<evidence type="ECO:0000256" key="5">
    <source>
        <dbReference type="SAM" id="MobiDB-lite"/>
    </source>
</evidence>
<evidence type="ECO:0000256" key="3">
    <source>
        <dbReference type="ARBA" id="ARBA00023136"/>
    </source>
</evidence>
<dbReference type="SUPFAM" id="SSF110296">
    <property type="entry name" value="Oligoxyloglucan reducing end-specific cellobiohydrolase"/>
    <property type="match status" value="2"/>
</dbReference>
<dbReference type="GO" id="GO:0005794">
    <property type="term" value="C:Golgi apparatus"/>
    <property type="evidence" value="ECO:0007669"/>
    <property type="project" value="TreeGrafter"/>
</dbReference>
<dbReference type="EMBL" id="BEYU01000084">
    <property type="protein sequence ID" value="GBG30812.1"/>
    <property type="molecule type" value="Genomic_DNA"/>
</dbReference>
<evidence type="ECO:0000256" key="6">
    <source>
        <dbReference type="SAM" id="Phobius"/>
    </source>
</evidence>
<dbReference type="GO" id="GO:0016020">
    <property type="term" value="C:membrane"/>
    <property type="evidence" value="ECO:0007669"/>
    <property type="project" value="UniProtKB-SubCell"/>
</dbReference>
<dbReference type="PANTHER" id="PTHR12106:SF27">
    <property type="entry name" value="SORTILIN-RELATED RECEPTOR"/>
    <property type="match status" value="1"/>
</dbReference>
<keyword evidence="10" id="KW-1185">Reference proteome</keyword>
<feature type="domain" description="VPS10" evidence="8">
    <location>
        <begin position="49"/>
        <end position="783"/>
    </location>
</feature>
<dbReference type="Pfam" id="PF15901">
    <property type="entry name" value="Sortilin_C"/>
    <property type="match status" value="1"/>
</dbReference>
<comment type="caution">
    <text evidence="9">The sequence shown here is derived from an EMBL/GenBank/DDBJ whole genome shotgun (WGS) entry which is preliminary data.</text>
</comment>
<dbReference type="Pfam" id="PF15902">
    <property type="entry name" value="Sortilin-Vps10"/>
    <property type="match status" value="1"/>
</dbReference>
<feature type="region of interest" description="Disordered" evidence="5">
    <location>
        <begin position="427"/>
        <end position="452"/>
    </location>
</feature>
<protein>
    <submittedName>
        <fullName evidence="9">Vacuolar protein sorting/targeting protein 10</fullName>
    </submittedName>
</protein>
<keyword evidence="3 6" id="KW-0472">Membrane</keyword>
<name>A0A2R5GIU5_9STRA</name>
<keyword evidence="6" id="KW-1133">Transmembrane helix</keyword>